<dbReference type="InterPro" id="IPR022742">
    <property type="entry name" value="Hydrolase_4"/>
</dbReference>
<organism evidence="3 4">
    <name type="scientific">Advenella mandrilli</name>
    <dbReference type="NCBI Taxonomy" id="2800330"/>
    <lineage>
        <taxon>Bacteria</taxon>
        <taxon>Pseudomonadati</taxon>
        <taxon>Pseudomonadota</taxon>
        <taxon>Betaproteobacteria</taxon>
        <taxon>Burkholderiales</taxon>
        <taxon>Alcaligenaceae</taxon>
    </lineage>
</organism>
<dbReference type="InterPro" id="IPR050266">
    <property type="entry name" value="AB_hydrolase_sf"/>
</dbReference>
<comment type="caution">
    <text evidence="3">The sequence shown here is derived from an EMBL/GenBank/DDBJ whole genome shotgun (WGS) entry which is preliminary data.</text>
</comment>
<sequence>MAWMEVNDCAIRYEFRQGQGPVYVLMHEMGGTLESWTETLSHFPESAQVLRYDQRGFGLSEKIVDEVSIEQHIQDLAVLLDKLGITEPVVLAGVAVGAGIAIGFTARYPERVSHLVAFAPACGIAAEKRDGAMLKASEIALKGIRAEGQAIFDLAFPESLQTDKQKYHDYRCAWLASDSRGLGAIYKMLASLDLSEALPKLSGSVVFVGGEFDVLRPPAEIERLGRLCPAADIVIVPSGHFMQVHSPKYVANMLLRVVGGNEKAGTISDEFLKKDENRIGAVGHAA</sequence>
<dbReference type="Pfam" id="PF12146">
    <property type="entry name" value="Hydrolase_4"/>
    <property type="match status" value="1"/>
</dbReference>
<evidence type="ECO:0000256" key="1">
    <source>
        <dbReference type="ARBA" id="ARBA00022801"/>
    </source>
</evidence>
<evidence type="ECO:0000259" key="2">
    <source>
        <dbReference type="Pfam" id="PF12146"/>
    </source>
</evidence>
<dbReference type="PANTHER" id="PTHR43798:SF31">
    <property type="entry name" value="AB HYDROLASE SUPERFAMILY PROTEIN YCLE"/>
    <property type="match status" value="1"/>
</dbReference>
<accession>A0ABS1E929</accession>
<dbReference type="EMBL" id="JAENGP010000003">
    <property type="protein sequence ID" value="MBK1780227.1"/>
    <property type="molecule type" value="Genomic_DNA"/>
</dbReference>
<dbReference type="InterPro" id="IPR029058">
    <property type="entry name" value="AB_hydrolase_fold"/>
</dbReference>
<evidence type="ECO:0000313" key="3">
    <source>
        <dbReference type="EMBL" id="MBK1780227.1"/>
    </source>
</evidence>
<dbReference type="GO" id="GO:0016787">
    <property type="term" value="F:hydrolase activity"/>
    <property type="evidence" value="ECO:0007669"/>
    <property type="project" value="UniProtKB-KW"/>
</dbReference>
<dbReference type="PRINTS" id="PR00111">
    <property type="entry name" value="ABHYDROLASE"/>
</dbReference>
<name>A0ABS1E929_9BURK</name>
<reference evidence="3 4" key="1">
    <citation type="submission" date="2020-12" db="EMBL/GenBank/DDBJ databases">
        <authorList>
            <person name="Lu T."/>
            <person name="Wang Q."/>
            <person name="Han X."/>
        </authorList>
    </citation>
    <scope>NUCLEOTIDE SEQUENCE [LARGE SCALE GENOMIC DNA]</scope>
    <source>
        <strain evidence="3 4">WQ 585</strain>
    </source>
</reference>
<dbReference type="SUPFAM" id="SSF53474">
    <property type="entry name" value="alpha/beta-Hydrolases"/>
    <property type="match status" value="1"/>
</dbReference>
<dbReference type="RefSeq" id="WP_200233764.1">
    <property type="nucleotide sequence ID" value="NZ_JAENGP010000003.1"/>
</dbReference>
<evidence type="ECO:0000313" key="4">
    <source>
        <dbReference type="Proteomes" id="UP000635316"/>
    </source>
</evidence>
<dbReference type="PANTHER" id="PTHR43798">
    <property type="entry name" value="MONOACYLGLYCEROL LIPASE"/>
    <property type="match status" value="1"/>
</dbReference>
<dbReference type="Proteomes" id="UP000635316">
    <property type="component" value="Unassembled WGS sequence"/>
</dbReference>
<feature type="domain" description="Serine aminopeptidase S33" evidence="2">
    <location>
        <begin position="46"/>
        <end position="230"/>
    </location>
</feature>
<keyword evidence="1 3" id="KW-0378">Hydrolase</keyword>
<dbReference type="InterPro" id="IPR000073">
    <property type="entry name" value="AB_hydrolase_1"/>
</dbReference>
<gene>
    <name evidence="3" type="ORF">JHL22_03255</name>
</gene>
<keyword evidence="4" id="KW-1185">Reference proteome</keyword>
<proteinExistence type="predicted"/>
<dbReference type="Gene3D" id="3.40.50.1820">
    <property type="entry name" value="alpha/beta hydrolase"/>
    <property type="match status" value="1"/>
</dbReference>
<protein>
    <submittedName>
        <fullName evidence="3">Alpha/beta hydrolase</fullName>
    </submittedName>
</protein>